<dbReference type="CDD" id="cd16261">
    <property type="entry name" value="EF2_snRNP_III"/>
    <property type="match status" value="1"/>
</dbReference>
<dbReference type="EMBL" id="JOKQ01000012">
    <property type="protein sequence ID" value="KHN68912.1"/>
    <property type="molecule type" value="Genomic_DNA"/>
</dbReference>
<proteinExistence type="predicted"/>
<comment type="caution">
    <text evidence="10">The sequence shown here is derived from an EMBL/GenBank/DDBJ whole genome shotgun (WGS) entry which is preliminary data.</text>
</comment>
<dbReference type="GO" id="GO:0005525">
    <property type="term" value="F:GTP binding"/>
    <property type="evidence" value="ECO:0007669"/>
    <property type="project" value="UniProtKB-KW"/>
</dbReference>
<dbReference type="Gene3D" id="2.40.30.10">
    <property type="entry name" value="Translation factors"/>
    <property type="match status" value="1"/>
</dbReference>
<keyword evidence="6" id="KW-0648">Protein biosynthesis</keyword>
<dbReference type="GeneID" id="26262652"/>
<keyword evidence="7" id="KW-0342">GTP-binding</keyword>
<dbReference type="Gene3D" id="3.30.70.870">
    <property type="entry name" value="Elongation Factor G (Translational Gtpase), domain 3"/>
    <property type="match status" value="1"/>
</dbReference>
<dbReference type="PROSITE" id="PS51722">
    <property type="entry name" value="G_TR_2"/>
    <property type="match status" value="1"/>
</dbReference>
<keyword evidence="3" id="KW-0963">Cytoplasm</keyword>
<dbReference type="InterPro" id="IPR009000">
    <property type="entry name" value="Transl_B-barrel_sf"/>
</dbReference>
<dbReference type="SUPFAM" id="SSF54211">
    <property type="entry name" value="Ribosomal protein S5 domain 2-like"/>
    <property type="match status" value="1"/>
</dbReference>
<evidence type="ECO:0000256" key="6">
    <source>
        <dbReference type="ARBA" id="ARBA00022917"/>
    </source>
</evidence>
<dbReference type="InterPro" id="IPR000795">
    <property type="entry name" value="T_Tr_GTP-bd_dom"/>
</dbReference>
<dbReference type="GO" id="GO:0005829">
    <property type="term" value="C:cytosol"/>
    <property type="evidence" value="ECO:0007669"/>
    <property type="project" value="TreeGrafter"/>
</dbReference>
<evidence type="ECO:0000256" key="8">
    <source>
        <dbReference type="ARBA" id="ARBA00024731"/>
    </source>
</evidence>
<dbReference type="Pfam" id="PF03144">
    <property type="entry name" value="GTP_EFTU_D2"/>
    <property type="match status" value="1"/>
</dbReference>
<dbReference type="FunFam" id="2.40.30.10:FF:000010">
    <property type="entry name" value="Translation elongation factor 2"/>
    <property type="match status" value="1"/>
</dbReference>
<dbReference type="GO" id="GO:1990904">
    <property type="term" value="C:ribonucleoprotein complex"/>
    <property type="evidence" value="ECO:0007669"/>
    <property type="project" value="TreeGrafter"/>
</dbReference>
<dbReference type="InterPro" id="IPR041095">
    <property type="entry name" value="EFG_II"/>
</dbReference>
<dbReference type="PANTHER" id="PTHR42908:SF3">
    <property type="entry name" value="ELONGATION FACTOR-LIKE GTPASE 1"/>
    <property type="match status" value="1"/>
</dbReference>
<name>A0A0B2UIN8_9MICR</name>
<dbReference type="InterPro" id="IPR004161">
    <property type="entry name" value="EFTu-like_2"/>
</dbReference>
<evidence type="ECO:0000256" key="7">
    <source>
        <dbReference type="ARBA" id="ARBA00023134"/>
    </source>
</evidence>
<dbReference type="SMART" id="SM00889">
    <property type="entry name" value="EFG_IV"/>
    <property type="match status" value="1"/>
</dbReference>
<evidence type="ECO:0000256" key="3">
    <source>
        <dbReference type="ARBA" id="ARBA00022490"/>
    </source>
</evidence>
<dbReference type="FunCoup" id="A0A0B2UIN8">
    <property type="interactions" value="226"/>
</dbReference>
<protein>
    <recommendedName>
        <fullName evidence="2">Elongation factor 2</fullName>
    </recommendedName>
</protein>
<dbReference type="CDD" id="cd01681">
    <property type="entry name" value="aeEF2_snRNP_like_IV"/>
    <property type="match status" value="1"/>
</dbReference>
<evidence type="ECO:0000259" key="9">
    <source>
        <dbReference type="PROSITE" id="PS51722"/>
    </source>
</evidence>
<dbReference type="InterPro" id="IPR005517">
    <property type="entry name" value="Transl_elong_EFG/EF2_IV"/>
</dbReference>
<dbReference type="PRINTS" id="PR00315">
    <property type="entry name" value="ELONGATNFCT"/>
</dbReference>
<dbReference type="Pfam" id="PF03764">
    <property type="entry name" value="EFG_IV"/>
    <property type="match status" value="1"/>
</dbReference>
<dbReference type="InParanoid" id="A0A0B2UIN8"/>
<dbReference type="InterPro" id="IPR020568">
    <property type="entry name" value="Ribosomal_Su5_D2-typ_SF"/>
</dbReference>
<dbReference type="Proteomes" id="UP000031056">
    <property type="component" value="Unassembled WGS sequence"/>
</dbReference>
<dbReference type="OrthoDB" id="364892at2759"/>
<dbReference type="PANTHER" id="PTHR42908">
    <property type="entry name" value="TRANSLATION ELONGATION FACTOR-RELATED"/>
    <property type="match status" value="1"/>
</dbReference>
<dbReference type="STRING" id="1354746.A0A0B2UIN8"/>
<dbReference type="GO" id="GO:0003924">
    <property type="term" value="F:GTPase activity"/>
    <property type="evidence" value="ECO:0007669"/>
    <property type="project" value="InterPro"/>
</dbReference>
<comment type="subcellular location">
    <subcellularLocation>
        <location evidence="1">Cytoplasm</location>
    </subcellularLocation>
</comment>
<dbReference type="AlphaFoldDB" id="A0A0B2UIN8"/>
<dbReference type="InterPro" id="IPR000640">
    <property type="entry name" value="EFG_V-like"/>
</dbReference>
<dbReference type="SMART" id="SM00838">
    <property type="entry name" value="EFG_C"/>
    <property type="match status" value="1"/>
</dbReference>
<comment type="function">
    <text evidence="8">Catalyzes the GTP-dependent ribosomal translocation step during translation elongation. During this step, the ribosome changes from the pre-translocational (PRE) to the post-translocational (POST) state as the newly formed A-site-bound peptidyl-tRNA and P-site-bound deacylated tRNA move to the P and E sites, respectively. Catalyzes the coordinated movement of the two tRNA molecules, the mRNA and conformational changes in the ribosome.</text>
</comment>
<evidence type="ECO:0000256" key="2">
    <source>
        <dbReference type="ARBA" id="ARBA00017891"/>
    </source>
</evidence>
<dbReference type="CDD" id="cd16268">
    <property type="entry name" value="EF2_II"/>
    <property type="match status" value="1"/>
</dbReference>
<evidence type="ECO:0000256" key="1">
    <source>
        <dbReference type="ARBA" id="ARBA00004496"/>
    </source>
</evidence>
<sequence length="852" mass="95406">MGDFHINKVHELMTNQKNIRNISVIAHVDHGKSTLTDCLVIKAKIVSKDSGGGRYMDSREDEQKRGITIKSSAISLHFQVEKDVLEEYTVKGDTNGTEFLINLIDSPGHVDFSSEVTAALRVTDGALVVVDCVDGICVQTETVLGQAMNERILPTLVLNKLDRAILELEYPQDKFGEILRRRIEGFNAKMSSLGYNFKVESLMPEKNEISFCSGLQGWGFTLRSFAKFYIEKFKMSGFEGERKLTKFLWLHDISCTSDDPFDPEMRHVMKADPARSPFVVYVLNPIYKVKDMCNSGDIEGIKEYLKFFKVDFKGVVLSGSGKSLFKDVMRTWLPAADCILEQIALKLPSPLQSQKLKYDHLYEGPVDDEMAIAIRDCNAADEAPVMMYVSKMIPSNDNRFVAFGRVFSGKIYPGMKIRVQEPGYVPTSEDLSNTSLLHNKSVLRTVVMMGRGYKDVPDCPAGNIIGIIGIDDCLKKTGTITNRTDAYNIKSMKFSVSPVVKVAVFVKRAEDLGKLSEGLKKLAQSDPLCLVERNEKGQNTIACAGALHLEICLKDLEEQYAKVPIISDDPLVTYFEGIKEAVTEPKMKKSANKHNRIYMTVEPIEPNVVEFLKTMKIDQIKNIVTNFREKMEMRDDWIKKIWYYAPETAPENLMVDGTKGISIINEIKEHINSAFREAVQEGPLIGEKMSGLKFELKDAVLHADAIHRGANQLIQPVKELCRGLLLVASPVLYEPILKVEITVPDEHSGAASSVLISKRGEVEPEGFISLPGNVTTMIVGLLPVKESFTFNEDLKSGTRGKASASFYFSHYKILPGSLNDPNSLMFKTVKEVRKLKKMSEIMPTADDFFDKL</sequence>
<dbReference type="FunFam" id="3.40.50.300:FF:000058">
    <property type="entry name" value="Translation elongation factor 2"/>
    <property type="match status" value="1"/>
</dbReference>
<feature type="domain" description="Tr-type G" evidence="9">
    <location>
        <begin position="17"/>
        <end position="351"/>
    </location>
</feature>
<dbReference type="InterPro" id="IPR035647">
    <property type="entry name" value="EFG_III/V"/>
</dbReference>
<evidence type="ECO:0000256" key="5">
    <source>
        <dbReference type="ARBA" id="ARBA00022768"/>
    </source>
</evidence>
<keyword evidence="5 10" id="KW-0251">Elongation factor</keyword>
<dbReference type="PROSITE" id="PS00301">
    <property type="entry name" value="G_TR_1"/>
    <property type="match status" value="1"/>
</dbReference>
<dbReference type="Gene3D" id="3.30.70.240">
    <property type="match status" value="1"/>
</dbReference>
<dbReference type="InterPro" id="IPR005225">
    <property type="entry name" value="Small_GTP-bd"/>
</dbReference>
<organism evidence="10 11">
    <name type="scientific">Ordospora colligata OC4</name>
    <dbReference type="NCBI Taxonomy" id="1354746"/>
    <lineage>
        <taxon>Eukaryota</taxon>
        <taxon>Fungi</taxon>
        <taxon>Fungi incertae sedis</taxon>
        <taxon>Microsporidia</taxon>
        <taxon>Ordosporidae</taxon>
        <taxon>Ordospora</taxon>
    </lineage>
</organism>
<dbReference type="HOGENOM" id="CLU_002794_11_2_1"/>
<dbReference type="SUPFAM" id="SSF50447">
    <property type="entry name" value="Translation proteins"/>
    <property type="match status" value="1"/>
</dbReference>
<dbReference type="Gene3D" id="3.30.230.10">
    <property type="match status" value="1"/>
</dbReference>
<dbReference type="GO" id="GO:0003746">
    <property type="term" value="F:translation elongation factor activity"/>
    <property type="evidence" value="ECO:0007669"/>
    <property type="project" value="UniProtKB-KW"/>
</dbReference>
<reference evidence="10 11" key="1">
    <citation type="journal article" date="2014" name="MBio">
        <title>The Ordospora colligata genome; evolution of extreme reduction in microsporidia and host-to-parasite horizontal gene transfer.</title>
        <authorList>
            <person name="Pombert J.-F."/>
            <person name="Haag K.L."/>
            <person name="Beidas S."/>
            <person name="Ebert D."/>
            <person name="Keeling P.J."/>
        </authorList>
    </citation>
    <scope>NUCLEOTIDE SEQUENCE [LARGE SCALE GENOMIC DNA]</scope>
    <source>
        <strain evidence="10 11">OC4</strain>
    </source>
</reference>
<dbReference type="SUPFAM" id="SSF54980">
    <property type="entry name" value="EF-G C-terminal domain-like"/>
    <property type="match status" value="2"/>
</dbReference>
<gene>
    <name evidence="10" type="ORF">M896_121350</name>
</gene>
<evidence type="ECO:0000313" key="11">
    <source>
        <dbReference type="Proteomes" id="UP000031056"/>
    </source>
</evidence>
<evidence type="ECO:0000313" key="10">
    <source>
        <dbReference type="EMBL" id="KHN68912.1"/>
    </source>
</evidence>
<dbReference type="InterPro" id="IPR031157">
    <property type="entry name" value="G_TR_CS"/>
</dbReference>
<dbReference type="SUPFAM" id="SSF52540">
    <property type="entry name" value="P-loop containing nucleoside triphosphate hydrolases"/>
    <property type="match status" value="1"/>
</dbReference>
<dbReference type="InterPro" id="IPR027417">
    <property type="entry name" value="P-loop_NTPase"/>
</dbReference>
<dbReference type="VEuPathDB" id="MicrosporidiaDB:M896_121350"/>
<dbReference type="FunFam" id="3.30.70.870:FF:000002">
    <property type="entry name" value="Translation elongation factor 2"/>
    <property type="match status" value="1"/>
</dbReference>
<dbReference type="Pfam" id="PF14492">
    <property type="entry name" value="EFG_III"/>
    <property type="match status" value="1"/>
</dbReference>
<keyword evidence="11" id="KW-1185">Reference proteome</keyword>
<accession>A0A0B2UIN8</accession>
<dbReference type="RefSeq" id="XP_014562954.1">
    <property type="nucleotide sequence ID" value="XM_014707468.1"/>
</dbReference>
<dbReference type="NCBIfam" id="TIGR00231">
    <property type="entry name" value="small_GTP"/>
    <property type="match status" value="1"/>
</dbReference>
<dbReference type="InterPro" id="IPR014721">
    <property type="entry name" value="Ribsml_uS5_D2-typ_fold_subgr"/>
</dbReference>
<dbReference type="Gene3D" id="3.40.50.300">
    <property type="entry name" value="P-loop containing nucleotide triphosphate hydrolases"/>
    <property type="match status" value="1"/>
</dbReference>
<keyword evidence="4" id="KW-0547">Nucleotide-binding</keyword>
<evidence type="ECO:0000256" key="4">
    <source>
        <dbReference type="ARBA" id="ARBA00022741"/>
    </source>
</evidence>
<dbReference type="Pfam" id="PF00009">
    <property type="entry name" value="GTP_EFTU"/>
    <property type="match status" value="1"/>
</dbReference>
<dbReference type="Pfam" id="PF00679">
    <property type="entry name" value="EFG_C"/>
    <property type="match status" value="1"/>
</dbReference>